<dbReference type="Proteomes" id="UP000235965">
    <property type="component" value="Unassembled WGS sequence"/>
</dbReference>
<keyword evidence="2" id="KW-1185">Reference proteome</keyword>
<evidence type="ECO:0000313" key="2">
    <source>
        <dbReference type="Proteomes" id="UP000235965"/>
    </source>
</evidence>
<gene>
    <name evidence="1" type="ORF">B7P43_G00072</name>
</gene>
<evidence type="ECO:0000313" key="1">
    <source>
        <dbReference type="EMBL" id="PNE09447.1"/>
    </source>
</evidence>
<organism evidence="1 2">
    <name type="scientific">Cryptotermes secundus</name>
    <dbReference type="NCBI Taxonomy" id="105785"/>
    <lineage>
        <taxon>Eukaryota</taxon>
        <taxon>Metazoa</taxon>
        <taxon>Ecdysozoa</taxon>
        <taxon>Arthropoda</taxon>
        <taxon>Hexapoda</taxon>
        <taxon>Insecta</taxon>
        <taxon>Pterygota</taxon>
        <taxon>Neoptera</taxon>
        <taxon>Polyneoptera</taxon>
        <taxon>Dictyoptera</taxon>
        <taxon>Blattodea</taxon>
        <taxon>Blattoidea</taxon>
        <taxon>Termitoidae</taxon>
        <taxon>Kalotermitidae</taxon>
        <taxon>Cryptotermitinae</taxon>
        <taxon>Cryptotermes</taxon>
    </lineage>
</organism>
<protein>
    <submittedName>
        <fullName evidence="1">Uncharacterized protein</fullName>
    </submittedName>
</protein>
<comment type="caution">
    <text evidence="1">The sequence shown here is derived from an EMBL/GenBank/DDBJ whole genome shotgun (WGS) entry which is preliminary data.</text>
</comment>
<accession>A0A2J7NKD9</accession>
<dbReference type="EMBL" id="NEVH01054014">
    <property type="protein sequence ID" value="PNE09447.1"/>
    <property type="molecule type" value="Genomic_DNA"/>
</dbReference>
<sequence>MRDATQHKTLTYGKQHCGMLQVSFSVNPHLLLHDLPHTSHYVRVTVSSVTSVYTLMHLENILTTE</sequence>
<dbReference type="AlphaFoldDB" id="A0A2J7NKD9"/>
<reference evidence="1 2" key="1">
    <citation type="submission" date="2017-12" db="EMBL/GenBank/DDBJ databases">
        <title>Hemimetabolous genomes reveal molecular basis of termite eusociality.</title>
        <authorList>
            <person name="Harrison M.C."/>
            <person name="Jongepier E."/>
            <person name="Robertson H.M."/>
            <person name="Arning N."/>
            <person name="Bitard-Feildel T."/>
            <person name="Chao H."/>
            <person name="Childers C.P."/>
            <person name="Dinh H."/>
            <person name="Doddapaneni H."/>
            <person name="Dugan S."/>
            <person name="Gowin J."/>
            <person name="Greiner C."/>
            <person name="Han Y."/>
            <person name="Hu H."/>
            <person name="Hughes D.S.T."/>
            <person name="Huylmans A.-K."/>
            <person name="Kemena C."/>
            <person name="Kremer L.P.M."/>
            <person name="Lee S.L."/>
            <person name="Lopez-Ezquerra A."/>
            <person name="Mallet L."/>
            <person name="Monroy-Kuhn J.M."/>
            <person name="Moser A."/>
            <person name="Murali S.C."/>
            <person name="Muzny D.M."/>
            <person name="Otani S."/>
            <person name="Piulachs M.-D."/>
            <person name="Poelchau M."/>
            <person name="Qu J."/>
            <person name="Schaub F."/>
            <person name="Wada-Katsumata A."/>
            <person name="Worley K.C."/>
            <person name="Xie Q."/>
            <person name="Ylla G."/>
            <person name="Poulsen M."/>
            <person name="Gibbs R.A."/>
            <person name="Schal C."/>
            <person name="Richards S."/>
            <person name="Belles X."/>
            <person name="Korb J."/>
            <person name="Bornberg-Bauer E."/>
        </authorList>
    </citation>
    <scope>NUCLEOTIDE SEQUENCE [LARGE SCALE GENOMIC DNA]</scope>
    <source>
        <tissue evidence="1">Whole body</tissue>
    </source>
</reference>
<dbReference type="InParanoid" id="A0A2J7NKD9"/>
<name>A0A2J7NKD9_9NEOP</name>
<proteinExistence type="predicted"/>